<reference evidence="3 4" key="1">
    <citation type="submission" date="2016-05" db="EMBL/GenBank/DDBJ databases">
        <title>Comparative analysis of secretome profiles of manganese(II)-oxidizing ascomycete fungi.</title>
        <authorList>
            <consortium name="DOE Joint Genome Institute"/>
            <person name="Zeiner C.A."/>
            <person name="Purvine S.O."/>
            <person name="Zink E.M."/>
            <person name="Wu S."/>
            <person name="Pasa-Tolic L."/>
            <person name="Chaput D.L."/>
            <person name="Haridas S."/>
            <person name="Grigoriev I.V."/>
            <person name="Santelli C.M."/>
            <person name="Hansel C.M."/>
        </authorList>
    </citation>
    <scope>NUCLEOTIDE SEQUENCE [LARGE SCALE GENOMIC DNA]</scope>
    <source>
        <strain evidence="3 4">AP3s5-JAC2a</strain>
    </source>
</reference>
<dbReference type="GeneID" id="28760777"/>
<proteinExistence type="inferred from homology"/>
<dbReference type="Gene3D" id="3.40.50.720">
    <property type="entry name" value="NAD(P)-binding Rossmann-like Domain"/>
    <property type="match status" value="1"/>
</dbReference>
<evidence type="ECO:0000256" key="2">
    <source>
        <dbReference type="ARBA" id="ARBA00023445"/>
    </source>
</evidence>
<evidence type="ECO:0000313" key="4">
    <source>
        <dbReference type="Proteomes" id="UP000077069"/>
    </source>
</evidence>
<dbReference type="InterPro" id="IPR036291">
    <property type="entry name" value="NAD(P)-bd_dom_sf"/>
</dbReference>
<organism evidence="3 4">
    <name type="scientific">Paraphaeosphaeria sporulosa</name>
    <dbReference type="NCBI Taxonomy" id="1460663"/>
    <lineage>
        <taxon>Eukaryota</taxon>
        <taxon>Fungi</taxon>
        <taxon>Dikarya</taxon>
        <taxon>Ascomycota</taxon>
        <taxon>Pezizomycotina</taxon>
        <taxon>Dothideomycetes</taxon>
        <taxon>Pleosporomycetidae</taxon>
        <taxon>Pleosporales</taxon>
        <taxon>Massarineae</taxon>
        <taxon>Didymosphaeriaceae</taxon>
        <taxon>Paraphaeosphaeria</taxon>
    </lineage>
</organism>
<dbReference type="PANTHER" id="PTHR10366">
    <property type="entry name" value="NAD DEPENDENT EPIMERASE/DEHYDRATASE"/>
    <property type="match status" value="1"/>
</dbReference>
<dbReference type="AlphaFoldDB" id="A0A177CXM0"/>
<comment type="similarity">
    <text evidence="2">Belongs to the NAD(P)-dependent epimerase/dehydratase family. Dihydroflavonol-4-reductase subfamily.</text>
</comment>
<name>A0A177CXM0_9PLEO</name>
<dbReference type="EMBL" id="KV441548">
    <property type="protein sequence ID" value="OAG12314.1"/>
    <property type="molecule type" value="Genomic_DNA"/>
</dbReference>
<dbReference type="STRING" id="1460663.A0A177CXM0"/>
<dbReference type="RefSeq" id="XP_018042679.1">
    <property type="nucleotide sequence ID" value="XM_018177291.1"/>
</dbReference>
<dbReference type="OrthoDB" id="2735536at2759"/>
<dbReference type="GO" id="GO:0016616">
    <property type="term" value="F:oxidoreductase activity, acting on the CH-OH group of donors, NAD or NADP as acceptor"/>
    <property type="evidence" value="ECO:0007669"/>
    <property type="project" value="TreeGrafter"/>
</dbReference>
<dbReference type="SUPFAM" id="SSF51735">
    <property type="entry name" value="NAD(P)-binding Rossmann-fold domains"/>
    <property type="match status" value="1"/>
</dbReference>
<dbReference type="PANTHER" id="PTHR10366:SF562">
    <property type="entry name" value="ALDEHYDE REDUCTASE II (AFU_ORTHOLOGUE AFUA_1G11360)"/>
    <property type="match status" value="1"/>
</dbReference>
<dbReference type="InterPro" id="IPR050425">
    <property type="entry name" value="NAD(P)_dehydrat-like"/>
</dbReference>
<evidence type="ECO:0008006" key="5">
    <source>
        <dbReference type="Google" id="ProtNLM"/>
    </source>
</evidence>
<keyword evidence="1" id="KW-0560">Oxidoreductase</keyword>
<sequence length="225" mass="25439">MKEPSVREFVITSSLVSATLPVPGNTTRVERDTWNEMVLEMAWAPPPYEAERGGIVYAASKVATEKAFWDFVEKRKPHFTANAILPPMILGEPLHKSHAEVKAAYIRQLMTGDTAFLETMPATVAVDVKDLALLHIAAILDPSIRNVRFNTWAHFCNYNDMLPIMRAQLPERRFIDDMPGLTKLSLTTDTEQQVELLKKWGTNGGWVNLKQTVEENLMPLAEWGY</sequence>
<keyword evidence="4" id="KW-1185">Reference proteome</keyword>
<evidence type="ECO:0000313" key="3">
    <source>
        <dbReference type="EMBL" id="OAG12314.1"/>
    </source>
</evidence>
<protein>
    <recommendedName>
        <fullName evidence="5">NAD(P)-binding protein</fullName>
    </recommendedName>
</protein>
<evidence type="ECO:0000256" key="1">
    <source>
        <dbReference type="ARBA" id="ARBA00023002"/>
    </source>
</evidence>
<gene>
    <name evidence="3" type="ORF">CC84DRAFT_1159658</name>
</gene>
<accession>A0A177CXM0</accession>
<dbReference type="InParanoid" id="A0A177CXM0"/>
<dbReference type="Proteomes" id="UP000077069">
    <property type="component" value="Unassembled WGS sequence"/>
</dbReference>